<dbReference type="PANTHER" id="PTHR42957">
    <property type="entry name" value="HELICASE MJ1565-RELATED"/>
    <property type="match status" value="1"/>
</dbReference>
<dbReference type="EMBL" id="MNZM01000057">
    <property type="protein sequence ID" value="OIP84398.1"/>
    <property type="molecule type" value="Genomic_DNA"/>
</dbReference>
<feature type="domain" description="DUF8128" evidence="2">
    <location>
        <begin position="64"/>
        <end position="279"/>
    </location>
</feature>
<dbReference type="Gene3D" id="3.40.50.300">
    <property type="entry name" value="P-loop containing nucleotide triphosphate hydrolases"/>
    <property type="match status" value="2"/>
</dbReference>
<evidence type="ECO:0000259" key="1">
    <source>
        <dbReference type="Pfam" id="PF01935"/>
    </source>
</evidence>
<protein>
    <submittedName>
        <fullName evidence="3">Uncharacterized protein</fullName>
    </submittedName>
</protein>
<name>A0A1J5HWH4_9BACT</name>
<evidence type="ECO:0000313" key="3">
    <source>
        <dbReference type="EMBL" id="OIP84398.1"/>
    </source>
</evidence>
<feature type="domain" description="Helicase HerA central" evidence="1">
    <location>
        <begin position="326"/>
        <end position="368"/>
    </location>
</feature>
<reference evidence="3 4" key="1">
    <citation type="journal article" date="2016" name="Environ. Microbiol.">
        <title>Genomic resolution of a cold subsurface aquifer community provides metabolic insights for novel microbes adapted to high CO concentrations.</title>
        <authorList>
            <person name="Probst A.J."/>
            <person name="Castelle C.J."/>
            <person name="Singh A."/>
            <person name="Brown C.T."/>
            <person name="Anantharaman K."/>
            <person name="Sharon I."/>
            <person name="Hug L.A."/>
            <person name="Burstein D."/>
            <person name="Emerson J.B."/>
            <person name="Thomas B.C."/>
            <person name="Banfield J.F."/>
        </authorList>
    </citation>
    <scope>NUCLEOTIDE SEQUENCE [LARGE SCALE GENOMIC DNA]</scope>
    <source>
        <strain evidence="3">CG2_30_33_16</strain>
    </source>
</reference>
<sequence>MDNNRRCVLLMRIPFNNEKNESATDNFFSQVVEILKGKKYLISAEIAIYNKYIWFFLSCPAIIKDTIKGQWYAQYPEAEIEEVGDYLTKLLTRYNARHVMGYEMYLDKNEFIPFKTYKTLEKNPLVSFSGIANSFTTDDIGIIQLILQPQEKDNLWNKMIKSRRERSRNQSISSYPSDKVPEYLLLEQEKDNRAYFKTSIRFIAFGKDISRVNLNLSIMTALYKKILEQPGLQSLKESRLHSDNNFTKAIVKRELGHKIIRLGTDEIATIFHLPYQKEEISQIVQIRSKRAPPPQNLPTSGNLSLFGNTNYQNQKNAFGIKTADRRRHLYVIGKTGMGKSKMLELLMKADIEQERGIILLDPHGDLAREVINYIPENRIKDTIYFDPADIDYPIGFNPMEGVGAYEFKQNIVAGFISIFKKMFGLNWNQRFEHVLRYTTLALLEYPNASILGIPRMLTDNIFRQEVISFITDPLVKKFWATEFASWNDQFANEAIVPIINKIGQFVANPLIRHIVGQAKSGFSLEDVMNKEKILIINLSMGKLGEENAALLGSMFVTKIWQAALSRTKMLEEERKDTFMYVDEFQNFATLTFGNILSEARKYRLNLTVAHQFMQQLPSEVRATVFGNVGNLISFRVGGDDAQILVKEFEPVFNVNDFLNLDSRNFLIKMSIDGQTVKPFSAQTLNLEKASQNQIDLVINSSRKLYAKTRKEVEAEMLMWEKGEVYSNKPVALIKEEMFPEPII</sequence>
<dbReference type="AlphaFoldDB" id="A0A1J5HWH4"/>
<proteinExistence type="predicted"/>
<dbReference type="InterPro" id="IPR008571">
    <property type="entry name" value="HerA-like"/>
</dbReference>
<organism evidence="3 4">
    <name type="scientific">Candidatus Roizmanbacteria bacterium CG2_30_33_16</name>
    <dbReference type="NCBI Taxonomy" id="1805340"/>
    <lineage>
        <taxon>Bacteria</taxon>
        <taxon>Candidatus Roizmaniibacteriota</taxon>
    </lineage>
</organism>
<dbReference type="SUPFAM" id="SSF52540">
    <property type="entry name" value="P-loop containing nucleoside triphosphate hydrolases"/>
    <property type="match status" value="1"/>
</dbReference>
<dbReference type="PANTHER" id="PTHR42957:SF1">
    <property type="entry name" value="HELICASE MJ1565-RELATED"/>
    <property type="match status" value="1"/>
</dbReference>
<accession>A0A1J5HWH4</accession>
<dbReference type="InterPro" id="IPR027417">
    <property type="entry name" value="P-loop_NTPase"/>
</dbReference>
<dbReference type="Pfam" id="PF26449">
    <property type="entry name" value="DUF8128"/>
    <property type="match status" value="1"/>
</dbReference>
<dbReference type="Pfam" id="PF01935">
    <property type="entry name" value="DUF87"/>
    <property type="match status" value="1"/>
</dbReference>
<evidence type="ECO:0000259" key="2">
    <source>
        <dbReference type="Pfam" id="PF26449"/>
    </source>
</evidence>
<dbReference type="Proteomes" id="UP000183758">
    <property type="component" value="Unassembled WGS sequence"/>
</dbReference>
<dbReference type="InterPro" id="IPR058441">
    <property type="entry name" value="DUF8128"/>
</dbReference>
<gene>
    <name evidence="3" type="ORF">AUK04_02410</name>
</gene>
<evidence type="ECO:0000313" key="4">
    <source>
        <dbReference type="Proteomes" id="UP000183758"/>
    </source>
</evidence>
<dbReference type="InterPro" id="IPR002789">
    <property type="entry name" value="HerA_central"/>
</dbReference>
<comment type="caution">
    <text evidence="3">The sequence shown here is derived from an EMBL/GenBank/DDBJ whole genome shotgun (WGS) entry which is preliminary data.</text>
</comment>